<comment type="subcellular location">
    <subcellularLocation>
        <location evidence="2 12">Cell inner membrane</location>
        <topology evidence="2 12">Multi-pass membrane protein</topology>
    </subcellularLocation>
    <subcellularLocation>
        <location evidence="11">Cell membrane</location>
        <topology evidence="11">Multi-pass membrane protein</topology>
    </subcellularLocation>
</comment>
<feature type="transmembrane region" description="Helical" evidence="11">
    <location>
        <begin position="445"/>
        <end position="465"/>
    </location>
</feature>
<evidence type="ECO:0000256" key="7">
    <source>
        <dbReference type="ARBA" id="ARBA00022597"/>
    </source>
</evidence>
<evidence type="ECO:0000256" key="4">
    <source>
        <dbReference type="ARBA" id="ARBA00022448"/>
    </source>
</evidence>
<reference evidence="15" key="1">
    <citation type="journal article" date="2019" name="Int. J. Syst. Evol. Microbiol.">
        <title>The Global Catalogue of Microorganisms (GCM) 10K type strain sequencing project: providing services to taxonomists for standard genome sequencing and annotation.</title>
        <authorList>
            <consortium name="The Broad Institute Genomics Platform"/>
            <consortium name="The Broad Institute Genome Sequencing Center for Infectious Disease"/>
            <person name="Wu L."/>
            <person name="Ma J."/>
        </authorList>
    </citation>
    <scope>NUCLEOTIDE SEQUENCE [LARGE SCALE GENOMIC DNA]</scope>
    <source>
        <strain evidence="15">CGMCC 1.10992</strain>
    </source>
</reference>
<keyword evidence="5" id="KW-1003">Cell membrane</keyword>
<keyword evidence="10 11" id="KW-0472">Membrane</keyword>
<dbReference type="Gene3D" id="3.10.650.10">
    <property type="entry name" value="MalF N-terminal region-like"/>
    <property type="match status" value="1"/>
</dbReference>
<sequence length="551" mass="62525">MTISTSMTLSSPHSSSNSLSFKRFLVLLLAGGILLSVAYALVHLYAMGEYAIAIVTLILGLSSAYLLYDQAATGWRFIYPAMVLVFLLMLFPIVYSVTIAFTNYSSKNLLTYERTVSYLLEQTYAEKAERLRFSLHAVGEQHQLFLKDKHGNQFATAPFNLPDKPKDDELAQLMELPLQATSESPPNEALKMRDVIKVRSALKQLRLTREGEAPLSMLGMREFLPLLPQYEVASDTNLPLPDRSTDLLLDKQSNRYLQANYDTGFFAYLDEKGDFTDDIVTPGFVTQVGFANFLDVFGMAEERWALLKITLWTISFAFLTVLMQFSLGMLLASILNWHRIKGQRILRTLLIVPFAVPGFISIMIFRAMFNTDFGEVNALLEYLFGVKLDWYYNPWLAKLQVLLVNLWLGFPYFMLLCMGMLKSIPEDLYEAANMDGAGTWYKLRYITLPMIIKPIVPLLILSFTFNFNNFNVIFLLTAGGPMMENVSAQIGDTQLLIHYIYGLVKGHTLGYEAYGLGSALSAYLFLFIASISLWQFWLTREKTKSREAVEV</sequence>
<evidence type="ECO:0000256" key="1">
    <source>
        <dbReference type="ARBA" id="ARBA00002264"/>
    </source>
</evidence>
<dbReference type="InterPro" id="IPR029345">
    <property type="entry name" value="MalF_P2"/>
</dbReference>
<dbReference type="EMBL" id="JBHUHT010000012">
    <property type="protein sequence ID" value="MFD2096464.1"/>
    <property type="molecule type" value="Genomic_DNA"/>
</dbReference>
<feature type="domain" description="ABC transmembrane type-1" evidence="13">
    <location>
        <begin position="310"/>
        <end position="535"/>
    </location>
</feature>
<keyword evidence="7 12" id="KW-0762">Sugar transport</keyword>
<dbReference type="Gene3D" id="1.10.3720.10">
    <property type="entry name" value="MetI-like"/>
    <property type="match status" value="1"/>
</dbReference>
<dbReference type="InterPro" id="IPR047103">
    <property type="entry name" value="MalF_P2_sf"/>
</dbReference>
<dbReference type="CDD" id="cd06261">
    <property type="entry name" value="TM_PBP2"/>
    <property type="match status" value="1"/>
</dbReference>
<comment type="similarity">
    <text evidence="3 12">Belongs to the binding-protein-dependent transport system permease family. MalFG subfamily.</text>
</comment>
<dbReference type="NCBIfam" id="NF008232">
    <property type="entry name" value="PRK10999.1"/>
    <property type="match status" value="1"/>
</dbReference>
<feature type="transmembrane region" description="Helical" evidence="11">
    <location>
        <begin position="311"/>
        <end position="337"/>
    </location>
</feature>
<dbReference type="InterPro" id="IPR035277">
    <property type="entry name" value="MalF_N"/>
</dbReference>
<dbReference type="Gene3D" id="1.20.58.370">
    <property type="entry name" value="MalF N-terminal region-like"/>
    <property type="match status" value="1"/>
</dbReference>
<feature type="transmembrane region" description="Helical" evidence="11">
    <location>
        <begin position="349"/>
        <end position="369"/>
    </location>
</feature>
<keyword evidence="15" id="KW-1185">Reference proteome</keyword>
<feature type="transmembrane region" description="Helical" evidence="11">
    <location>
        <begin position="513"/>
        <end position="537"/>
    </location>
</feature>
<proteinExistence type="inferred from homology"/>
<organism evidence="14 15">
    <name type="scientific">Corallincola platygyrae</name>
    <dbReference type="NCBI Taxonomy" id="1193278"/>
    <lineage>
        <taxon>Bacteria</taxon>
        <taxon>Pseudomonadati</taxon>
        <taxon>Pseudomonadota</taxon>
        <taxon>Gammaproteobacteria</taxon>
        <taxon>Alteromonadales</taxon>
        <taxon>Psychromonadaceae</taxon>
        <taxon>Corallincola</taxon>
    </lineage>
</organism>
<dbReference type="Pfam" id="PF00528">
    <property type="entry name" value="BPD_transp_1"/>
    <property type="match status" value="1"/>
</dbReference>
<feature type="transmembrane region" description="Helical" evidence="11">
    <location>
        <begin position="50"/>
        <end position="68"/>
    </location>
</feature>
<evidence type="ECO:0000256" key="6">
    <source>
        <dbReference type="ARBA" id="ARBA00022519"/>
    </source>
</evidence>
<gene>
    <name evidence="14" type="primary">malF</name>
    <name evidence="14" type="ORF">ACFSJ3_10750</name>
</gene>
<evidence type="ECO:0000256" key="9">
    <source>
        <dbReference type="ARBA" id="ARBA00022989"/>
    </source>
</evidence>
<dbReference type="InterPro" id="IPR000515">
    <property type="entry name" value="MetI-like"/>
</dbReference>
<dbReference type="PANTHER" id="PTHR47314">
    <property type="entry name" value="MALTOSE/MALTODEXTRIN TRANSPORT SYSTEM PERMEASE PROTEIN MALF"/>
    <property type="match status" value="1"/>
</dbReference>
<dbReference type="SUPFAM" id="SSF160964">
    <property type="entry name" value="MalF N-terminal region-like"/>
    <property type="match status" value="1"/>
</dbReference>
<name>A0ABW4XNN8_9GAMM</name>
<protein>
    <recommendedName>
        <fullName evidence="12">Maltose/maltodextrin transport system permease protein</fullName>
    </recommendedName>
</protein>
<dbReference type="Pfam" id="PF14785">
    <property type="entry name" value="MalF_P2"/>
    <property type="match status" value="1"/>
</dbReference>
<keyword evidence="9 11" id="KW-1133">Transmembrane helix</keyword>
<comment type="function">
    <text evidence="1 12">Part of the ABC transporter complex MalEFGK involved in maltose/maltodextrin import. Probably responsible for the translocation of the substrate across the membrane.</text>
</comment>
<evidence type="ECO:0000256" key="8">
    <source>
        <dbReference type="ARBA" id="ARBA00022692"/>
    </source>
</evidence>
<comment type="subunit">
    <text evidence="12">The complex is composed of two ATP-binding proteins (MalK), two transmembrane proteins (MalG and MalF) and a solute-binding protein (MalE).</text>
</comment>
<feature type="transmembrane region" description="Helical" evidence="11">
    <location>
        <begin position="77"/>
        <end position="101"/>
    </location>
</feature>
<keyword evidence="6 12" id="KW-0997">Cell inner membrane</keyword>
<evidence type="ECO:0000256" key="2">
    <source>
        <dbReference type="ARBA" id="ARBA00004429"/>
    </source>
</evidence>
<evidence type="ECO:0000256" key="10">
    <source>
        <dbReference type="ARBA" id="ARBA00023136"/>
    </source>
</evidence>
<feature type="transmembrane region" description="Helical" evidence="11">
    <location>
        <begin position="402"/>
        <end position="424"/>
    </location>
</feature>
<dbReference type="Gene3D" id="2.40.430.10">
    <property type="entry name" value="D-maltodextrin-binding protein, MBP"/>
    <property type="match status" value="1"/>
</dbReference>
<evidence type="ECO:0000313" key="14">
    <source>
        <dbReference type="EMBL" id="MFD2096464.1"/>
    </source>
</evidence>
<evidence type="ECO:0000256" key="5">
    <source>
        <dbReference type="ARBA" id="ARBA00022475"/>
    </source>
</evidence>
<dbReference type="SUPFAM" id="SSF161098">
    <property type="entry name" value="MetI-like"/>
    <property type="match status" value="1"/>
</dbReference>
<dbReference type="InterPro" id="IPR035906">
    <property type="entry name" value="MetI-like_sf"/>
</dbReference>
<evidence type="ECO:0000256" key="3">
    <source>
        <dbReference type="ARBA" id="ARBA00009047"/>
    </source>
</evidence>
<evidence type="ECO:0000259" key="13">
    <source>
        <dbReference type="PROSITE" id="PS50928"/>
    </source>
</evidence>
<accession>A0ABW4XNN8</accession>
<dbReference type="PROSITE" id="PS50928">
    <property type="entry name" value="ABC_TM1"/>
    <property type="match status" value="1"/>
</dbReference>
<dbReference type="PANTHER" id="PTHR47314:SF1">
    <property type="entry name" value="MALTOSE_MALTODEXTRIN TRANSPORT SYSTEM PERMEASE PROTEIN MALF"/>
    <property type="match status" value="1"/>
</dbReference>
<dbReference type="RefSeq" id="WP_345339151.1">
    <property type="nucleotide sequence ID" value="NZ_BAABLI010000008.1"/>
</dbReference>
<comment type="caution">
    <text evidence="14">The sequence shown here is derived from an EMBL/GenBank/DDBJ whole genome shotgun (WGS) entry which is preliminary data.</text>
</comment>
<keyword evidence="4 11" id="KW-0813">Transport</keyword>
<evidence type="ECO:0000313" key="15">
    <source>
        <dbReference type="Proteomes" id="UP001597380"/>
    </source>
</evidence>
<evidence type="ECO:0000256" key="12">
    <source>
        <dbReference type="RuleBase" id="RU367050"/>
    </source>
</evidence>
<keyword evidence="8 11" id="KW-0812">Transmembrane</keyword>
<evidence type="ECO:0000256" key="11">
    <source>
        <dbReference type="RuleBase" id="RU363032"/>
    </source>
</evidence>
<dbReference type="Proteomes" id="UP001597380">
    <property type="component" value="Unassembled WGS sequence"/>
</dbReference>